<dbReference type="GO" id="GO:0009073">
    <property type="term" value="P:aromatic amino acid family biosynthetic process"/>
    <property type="evidence" value="ECO:0007669"/>
    <property type="project" value="UniProtKB-KW"/>
</dbReference>
<dbReference type="FunFam" id="3.20.20.70:FF:000047">
    <property type="entry name" value="3-dehydroquinate dehydratase"/>
    <property type="match status" value="1"/>
</dbReference>
<keyword evidence="3 12" id="KW-0028">Amino-acid biosynthesis</keyword>
<keyword evidence="15" id="KW-1185">Reference proteome</keyword>
<comment type="subunit">
    <text evidence="12">Monomer.</text>
</comment>
<dbReference type="UniPathway" id="UPA00053">
    <property type="reaction ID" value="UER00086"/>
</dbReference>
<evidence type="ECO:0000256" key="4">
    <source>
        <dbReference type="ARBA" id="ARBA00022679"/>
    </source>
</evidence>
<feature type="binding site" evidence="13">
    <location>
        <position position="229"/>
    </location>
    <ligand>
        <name>3-dehydroquinate</name>
        <dbReference type="ChEBI" id="CHEBI:32364"/>
    </ligand>
</feature>
<feature type="binding site" evidence="13">
    <location>
        <position position="233"/>
    </location>
    <ligand>
        <name>3-dehydroquinate</name>
        <dbReference type="ChEBI" id="CHEBI:32364"/>
    </ligand>
</feature>
<dbReference type="SUPFAM" id="SSF52540">
    <property type="entry name" value="P-loop containing nucleoside triphosphate hydrolases"/>
    <property type="match status" value="1"/>
</dbReference>
<organism evidence="14 15">
    <name type="scientific">Catenibacillus scindens</name>
    <dbReference type="NCBI Taxonomy" id="673271"/>
    <lineage>
        <taxon>Bacteria</taxon>
        <taxon>Bacillati</taxon>
        <taxon>Bacillota</taxon>
        <taxon>Clostridia</taxon>
        <taxon>Lachnospirales</taxon>
        <taxon>Lachnospiraceae</taxon>
        <taxon>Catenibacillus</taxon>
    </lineage>
</organism>
<dbReference type="EC" id="2.7.1.71" evidence="12"/>
<comment type="function">
    <text evidence="12">Catalyzes the specific phosphorylation of the 3-hydroxyl group of shikimic acid using ATP as a cosubstrate.</text>
</comment>
<evidence type="ECO:0000256" key="13">
    <source>
        <dbReference type="HAMAP-Rule" id="MF_00214"/>
    </source>
</evidence>
<dbReference type="PRINTS" id="PR01100">
    <property type="entry name" value="SHIKIMTKNASE"/>
</dbReference>
<dbReference type="CDD" id="cd00464">
    <property type="entry name" value="SK"/>
    <property type="match status" value="1"/>
</dbReference>
<feature type="binding site" evidence="12">
    <location>
        <position position="341"/>
    </location>
    <ligand>
        <name>substrate</name>
    </ligand>
</feature>
<dbReference type="InterPro" id="IPR018508">
    <property type="entry name" value="3-dehydroquinate_DH_AS"/>
</dbReference>
<comment type="caution">
    <text evidence="12">Lacks conserved residue(s) required for the propagation of feature annotation.</text>
</comment>
<feature type="binding site" evidence="12">
    <location>
        <position position="398"/>
    </location>
    <ligand>
        <name>substrate</name>
    </ligand>
</feature>
<dbReference type="NCBIfam" id="TIGR01093">
    <property type="entry name" value="aroD"/>
    <property type="match status" value="1"/>
</dbReference>
<sequence>MNYITVRGVAIGLGIPKICVPVTEASGGDIVKQAGAAAPKADLIEWRADAFEDVFSKASVNHVLKELRTAVGQRPLLFTFRTEAEGGAKIDVDDYIALGEAAVESGCVDLIDVEMDRGEKAVLRLIDKAHERGVFVVGSYHDFSKTPSEEEMFSRLETAAKGGADILKLAVMPEDMNDVLRLLSVTYKASGVFEKPLITMSMGAMGSISRVCGEYFGSAVTFGQSGAASAPGQFKAASLYHALGFLHRQASEIGPDTKLAGGHIFLTGFMGTGKTSVAYALSKKTGLPVIEMDETIVRREGRSIPEIFEKDGEKYFRRVETDLLREISGDRKETFIVSCGGGAVLSEENVGMMKKKGRVILLTADPETVFSRIGGDTGRPNLKNRNTVEDMAALMAQREAKYRAAADHIIETDHKDMDQIASEILQVLSGQEALC</sequence>
<feature type="binding site" evidence="12">
    <location>
        <position position="293"/>
    </location>
    <ligand>
        <name>substrate</name>
    </ligand>
</feature>
<keyword evidence="9 13" id="KW-0456">Lyase</keyword>
<evidence type="ECO:0000256" key="8">
    <source>
        <dbReference type="ARBA" id="ARBA00023141"/>
    </source>
</evidence>
<dbReference type="GO" id="GO:0003855">
    <property type="term" value="F:3-dehydroquinate dehydratase activity"/>
    <property type="evidence" value="ECO:0007669"/>
    <property type="project" value="UniProtKB-UniRule"/>
</dbReference>
<dbReference type="InterPro" id="IPR023000">
    <property type="entry name" value="Shikimate_kinase_CS"/>
</dbReference>
<evidence type="ECO:0000313" key="15">
    <source>
        <dbReference type="Proteomes" id="UP000543642"/>
    </source>
</evidence>
<feature type="binding site" evidence="13">
    <location>
        <position position="81"/>
    </location>
    <ligand>
        <name>3-dehydroquinate</name>
        <dbReference type="ChEBI" id="CHEBI:32364"/>
    </ligand>
</feature>
<comment type="similarity">
    <text evidence="12">Belongs to the shikimate kinase family.</text>
</comment>
<dbReference type="EC" id="4.2.1.10" evidence="13"/>
<evidence type="ECO:0000256" key="7">
    <source>
        <dbReference type="ARBA" id="ARBA00022840"/>
    </source>
</evidence>
<evidence type="ECO:0000256" key="11">
    <source>
        <dbReference type="ARBA" id="ARBA00048567"/>
    </source>
</evidence>
<dbReference type="InterPro" id="IPR000623">
    <property type="entry name" value="Shikimate_kinase/TSH1"/>
</dbReference>
<keyword evidence="8 12" id="KW-0057">Aromatic amino acid biosynthesis</keyword>
<comment type="caution">
    <text evidence="14">The sequence shown here is derived from an EMBL/GenBank/DDBJ whole genome shotgun (WGS) entry which is preliminary data.</text>
</comment>
<gene>
    <name evidence="13" type="primary">aroD</name>
    <name evidence="12" type="synonym">aroK</name>
    <name evidence="14" type="ORF">HNP82_001637</name>
</gene>
<feature type="binding site" evidence="13">
    <location>
        <begin position="45"/>
        <end position="47"/>
    </location>
    <ligand>
        <name>3-dehydroquinate</name>
        <dbReference type="ChEBI" id="CHEBI:32364"/>
    </ligand>
</feature>
<dbReference type="Proteomes" id="UP000543642">
    <property type="component" value="Unassembled WGS sequence"/>
</dbReference>
<comment type="function">
    <text evidence="13">Involved in the third step of the chorismate pathway, which leads to the biosynthesis of aromatic amino acids. Catalyzes the cis-dehydration of 3-dehydroquinate (DHQ) and introduces the first double bond of the aromatic ring to yield 3-dehydroshikimate.</text>
</comment>
<evidence type="ECO:0000256" key="2">
    <source>
        <dbReference type="ARBA" id="ARBA00004842"/>
    </source>
</evidence>
<dbReference type="AlphaFoldDB" id="A0A7W8HA68"/>
<dbReference type="GO" id="GO:0009423">
    <property type="term" value="P:chorismate biosynthetic process"/>
    <property type="evidence" value="ECO:0007669"/>
    <property type="project" value="UniProtKB-UniRule"/>
</dbReference>
<dbReference type="Pfam" id="PF01487">
    <property type="entry name" value="DHquinase_I"/>
    <property type="match status" value="1"/>
</dbReference>
<feature type="binding site" evidence="12">
    <location>
        <begin position="271"/>
        <end position="276"/>
    </location>
    <ligand>
        <name>ATP</name>
        <dbReference type="ChEBI" id="CHEBI:30616"/>
    </ligand>
</feature>
<feature type="active site" description="Schiff-base intermediate with substrate" evidence="13">
    <location>
        <position position="168"/>
    </location>
</feature>
<keyword evidence="5 12" id="KW-0547">Nucleotide-binding</keyword>
<feature type="binding site" evidence="12">
    <location>
        <position position="275"/>
    </location>
    <ligand>
        <name>Mg(2+)</name>
        <dbReference type="ChEBI" id="CHEBI:18420"/>
    </ligand>
</feature>
<keyword evidence="12" id="KW-0460">Magnesium</keyword>
<reference evidence="14 15" key="1">
    <citation type="submission" date="2020-08" db="EMBL/GenBank/DDBJ databases">
        <title>Genomic Encyclopedia of Type Strains, Phase IV (KMG-IV): sequencing the most valuable type-strain genomes for metagenomic binning, comparative biology and taxonomic classification.</title>
        <authorList>
            <person name="Goeker M."/>
        </authorList>
    </citation>
    <scope>NUCLEOTIDE SEQUENCE [LARGE SCALE GENOMIC DNA]</scope>
    <source>
        <strain evidence="14 15">DSM 106146</strain>
    </source>
</reference>
<dbReference type="InterPro" id="IPR050146">
    <property type="entry name" value="Type-I_3-dehydroquinase"/>
</dbReference>
<dbReference type="GO" id="GO:0008652">
    <property type="term" value="P:amino acid biosynthetic process"/>
    <property type="evidence" value="ECO:0007669"/>
    <property type="project" value="UniProtKB-KW"/>
</dbReference>
<comment type="catalytic activity">
    <reaction evidence="11 12">
        <text>shikimate + ATP = 3-phosphoshikimate + ADP + H(+)</text>
        <dbReference type="Rhea" id="RHEA:13121"/>
        <dbReference type="ChEBI" id="CHEBI:15378"/>
        <dbReference type="ChEBI" id="CHEBI:30616"/>
        <dbReference type="ChEBI" id="CHEBI:36208"/>
        <dbReference type="ChEBI" id="CHEBI:145989"/>
        <dbReference type="ChEBI" id="CHEBI:456216"/>
        <dbReference type="EC" id="2.7.1.71"/>
    </reaction>
</comment>
<feature type="binding site" evidence="12">
    <location>
        <position position="379"/>
    </location>
    <ligand>
        <name>ATP</name>
        <dbReference type="ChEBI" id="CHEBI:30616"/>
    </ligand>
</feature>
<dbReference type="SUPFAM" id="SSF51569">
    <property type="entry name" value="Aldolase"/>
    <property type="match status" value="1"/>
</dbReference>
<dbReference type="InterPro" id="IPR013785">
    <property type="entry name" value="Aldolase_TIM"/>
</dbReference>
<comment type="pathway">
    <text evidence="13">Metabolic intermediate biosynthesis; chorismate biosynthesis; chorismate from D-erythrose 4-phosphate and phosphoenolpyruvate: step 3/7.</text>
</comment>
<keyword evidence="12" id="KW-0479">Metal-binding</keyword>
<feature type="active site" description="Proton donor/acceptor" evidence="13">
    <location>
        <position position="141"/>
    </location>
</feature>
<dbReference type="PANTHER" id="PTHR43699:SF1">
    <property type="entry name" value="3-DEHYDROQUINATE DEHYDRATASE"/>
    <property type="match status" value="1"/>
</dbReference>
<dbReference type="Gene3D" id="3.20.20.70">
    <property type="entry name" value="Aldolase class I"/>
    <property type="match status" value="1"/>
</dbReference>
<evidence type="ECO:0000256" key="10">
    <source>
        <dbReference type="ARBA" id="ARBA00023270"/>
    </source>
</evidence>
<name>A0A7W8HA68_9FIRM</name>
<keyword evidence="6 12" id="KW-0418">Kinase</keyword>
<dbReference type="PANTHER" id="PTHR43699">
    <property type="entry name" value="3-DEHYDROQUINATE DEHYDRATASE"/>
    <property type="match status" value="1"/>
</dbReference>
<dbReference type="Gene3D" id="3.40.50.300">
    <property type="entry name" value="P-loop containing nucleotide triphosphate hydrolases"/>
    <property type="match status" value="1"/>
</dbReference>
<dbReference type="HAMAP" id="MF_00214">
    <property type="entry name" value="AroD"/>
    <property type="match status" value="1"/>
</dbReference>
<dbReference type="GO" id="GO:0000287">
    <property type="term" value="F:magnesium ion binding"/>
    <property type="evidence" value="ECO:0007669"/>
    <property type="project" value="UniProtKB-UniRule"/>
</dbReference>
<evidence type="ECO:0000256" key="3">
    <source>
        <dbReference type="ARBA" id="ARBA00022605"/>
    </source>
</evidence>
<dbReference type="GO" id="GO:0005524">
    <property type="term" value="F:ATP binding"/>
    <property type="evidence" value="ECO:0007669"/>
    <property type="project" value="UniProtKB-UniRule"/>
</dbReference>
<comment type="subcellular location">
    <subcellularLocation>
        <location evidence="12">Cytoplasm</location>
    </subcellularLocation>
</comment>
<keyword evidence="4 12" id="KW-0808">Transferase</keyword>
<dbReference type="Pfam" id="PF01202">
    <property type="entry name" value="SKI"/>
    <property type="match status" value="1"/>
</dbReference>
<dbReference type="GO" id="GO:0046279">
    <property type="term" value="P:3,4-dihydroxybenzoate biosynthetic process"/>
    <property type="evidence" value="ECO:0007669"/>
    <property type="project" value="UniProtKB-ARBA"/>
</dbReference>
<dbReference type="InterPro" id="IPR027417">
    <property type="entry name" value="P-loop_NTPase"/>
</dbReference>
<evidence type="ECO:0000256" key="1">
    <source>
        <dbReference type="ARBA" id="ARBA00001864"/>
    </source>
</evidence>
<evidence type="ECO:0000256" key="5">
    <source>
        <dbReference type="ARBA" id="ARBA00022741"/>
    </source>
</evidence>
<comment type="cofactor">
    <cofactor evidence="12">
        <name>Mg(2+)</name>
        <dbReference type="ChEBI" id="CHEBI:18420"/>
    </cofactor>
    <text evidence="12">Binds 1 Mg(2+) ion per subunit.</text>
</comment>
<comment type="subunit">
    <text evidence="13">Homodimer.</text>
</comment>
<evidence type="ECO:0000256" key="9">
    <source>
        <dbReference type="ARBA" id="ARBA00023239"/>
    </source>
</evidence>
<dbReference type="GO" id="GO:0005737">
    <property type="term" value="C:cytoplasm"/>
    <property type="evidence" value="ECO:0007669"/>
    <property type="project" value="UniProtKB-SubCell"/>
</dbReference>
<protein>
    <recommendedName>
        <fullName evidence="12 13">Multifunctional fusion protein</fullName>
    </recommendedName>
    <domain>
        <recommendedName>
            <fullName evidence="13">3-dehydroquinate dehydratase</fullName>
            <shortName evidence="13">3-dehydroquinase</shortName>
            <ecNumber evidence="13">4.2.1.10</ecNumber>
        </recommendedName>
        <alternativeName>
            <fullName evidence="13">Type I DHQase</fullName>
        </alternativeName>
        <alternativeName>
            <fullName evidence="13">Type I dehydroquinase</fullName>
            <shortName evidence="13">DHQ1</shortName>
        </alternativeName>
    </domain>
    <domain>
        <recommendedName>
            <fullName evidence="12">Shikimate kinase</fullName>
            <shortName evidence="12">SK</shortName>
            <ecNumber evidence="12">2.7.1.71</ecNumber>
        </recommendedName>
    </domain>
</protein>
<dbReference type="HAMAP" id="MF_00109">
    <property type="entry name" value="Shikimate_kinase"/>
    <property type="match status" value="1"/>
</dbReference>
<dbReference type="EMBL" id="JACHFW010000005">
    <property type="protein sequence ID" value="MBB5264510.1"/>
    <property type="molecule type" value="Genomic_DNA"/>
</dbReference>
<evidence type="ECO:0000313" key="14">
    <source>
        <dbReference type="EMBL" id="MBB5264510.1"/>
    </source>
</evidence>
<keyword evidence="7 12" id="KW-0067">ATP-binding</keyword>
<dbReference type="InterPro" id="IPR001381">
    <property type="entry name" value="DHquinase_I"/>
</dbReference>
<evidence type="ECO:0000256" key="6">
    <source>
        <dbReference type="ARBA" id="ARBA00022777"/>
    </source>
</evidence>
<proteinExistence type="inferred from homology"/>
<comment type="catalytic activity">
    <reaction evidence="1 13">
        <text>3-dehydroquinate = 3-dehydroshikimate + H2O</text>
        <dbReference type="Rhea" id="RHEA:21096"/>
        <dbReference type="ChEBI" id="CHEBI:15377"/>
        <dbReference type="ChEBI" id="CHEBI:16630"/>
        <dbReference type="ChEBI" id="CHEBI:32364"/>
        <dbReference type="EC" id="4.2.1.10"/>
    </reaction>
</comment>
<feature type="binding site" evidence="12">
    <location>
        <position position="317"/>
    </location>
    <ligand>
        <name>substrate</name>
    </ligand>
</feature>
<dbReference type="PROSITE" id="PS01128">
    <property type="entry name" value="SHIKIMATE_KINASE"/>
    <property type="match status" value="1"/>
</dbReference>
<keyword evidence="12" id="KW-0963">Cytoplasm</keyword>
<keyword evidence="10 13" id="KW-0704">Schiff base</keyword>
<dbReference type="InterPro" id="IPR031322">
    <property type="entry name" value="Shikimate/glucono_kinase"/>
</dbReference>
<comment type="pathway">
    <text evidence="2 12">Metabolic intermediate biosynthesis; chorismate biosynthesis; chorismate from D-erythrose 4-phosphate and phosphoenolpyruvate: step 5/7.</text>
</comment>
<dbReference type="RefSeq" id="WP_183773141.1">
    <property type="nucleotide sequence ID" value="NZ_JACHFW010000005.1"/>
</dbReference>
<comment type="similarity">
    <text evidence="13">Belongs to the type-I 3-dehydroquinase family.</text>
</comment>
<accession>A0A7W8HA68</accession>
<feature type="binding site" evidence="13">
    <location>
        <position position="210"/>
    </location>
    <ligand>
        <name>3-dehydroquinate</name>
        <dbReference type="ChEBI" id="CHEBI:32364"/>
    </ligand>
</feature>
<evidence type="ECO:0000256" key="12">
    <source>
        <dbReference type="HAMAP-Rule" id="MF_00109"/>
    </source>
</evidence>
<dbReference type="PROSITE" id="PS01028">
    <property type="entry name" value="DEHYDROQUINASE_I"/>
    <property type="match status" value="1"/>
</dbReference>
<dbReference type="GO" id="GO:0004765">
    <property type="term" value="F:shikimate kinase activity"/>
    <property type="evidence" value="ECO:0007669"/>
    <property type="project" value="UniProtKB-UniRule"/>
</dbReference>
<dbReference type="CDD" id="cd00502">
    <property type="entry name" value="DHQase_I"/>
    <property type="match status" value="1"/>
</dbReference>